<dbReference type="EMBL" id="JBGBPQ010000007">
    <property type="protein sequence ID" value="KAL1521373.1"/>
    <property type="molecule type" value="Genomic_DNA"/>
</dbReference>
<evidence type="ECO:0000313" key="4">
    <source>
        <dbReference type="Proteomes" id="UP001515480"/>
    </source>
</evidence>
<dbReference type="Gene3D" id="3.40.50.150">
    <property type="entry name" value="Vaccinia Virus protein VP39"/>
    <property type="match status" value="1"/>
</dbReference>
<reference evidence="3 4" key="1">
    <citation type="journal article" date="2024" name="Science">
        <title>Giant polyketide synthase enzymes in the biosynthesis of giant marine polyether toxins.</title>
        <authorList>
            <person name="Fallon T.R."/>
            <person name="Shende V.V."/>
            <person name="Wierzbicki I.H."/>
            <person name="Pendleton A.L."/>
            <person name="Watervoot N.F."/>
            <person name="Auber R.P."/>
            <person name="Gonzalez D.J."/>
            <person name="Wisecaver J.H."/>
            <person name="Moore B.S."/>
        </authorList>
    </citation>
    <scope>NUCLEOTIDE SEQUENCE [LARGE SCALE GENOMIC DNA]</scope>
    <source>
        <strain evidence="3 4">12B1</strain>
    </source>
</reference>
<feature type="chain" id="PRO_5044199366" description="Methyltransferase domain-containing protein" evidence="1">
    <location>
        <begin position="26"/>
        <end position="238"/>
    </location>
</feature>
<keyword evidence="1" id="KW-0732">Signal</keyword>
<keyword evidence="4" id="KW-1185">Reference proteome</keyword>
<dbReference type="Proteomes" id="UP001515480">
    <property type="component" value="Unassembled WGS sequence"/>
</dbReference>
<dbReference type="InterPro" id="IPR029063">
    <property type="entry name" value="SAM-dependent_MTases_sf"/>
</dbReference>
<accession>A0AB34JIH5</accession>
<organism evidence="3 4">
    <name type="scientific">Prymnesium parvum</name>
    <name type="common">Toxic golden alga</name>
    <dbReference type="NCBI Taxonomy" id="97485"/>
    <lineage>
        <taxon>Eukaryota</taxon>
        <taxon>Haptista</taxon>
        <taxon>Haptophyta</taxon>
        <taxon>Prymnesiophyceae</taxon>
        <taxon>Prymnesiales</taxon>
        <taxon>Prymnesiaceae</taxon>
        <taxon>Prymnesium</taxon>
    </lineage>
</organism>
<evidence type="ECO:0000259" key="2">
    <source>
        <dbReference type="Pfam" id="PF13847"/>
    </source>
</evidence>
<dbReference type="AlphaFoldDB" id="A0AB34JIH5"/>
<feature type="domain" description="Methyltransferase" evidence="2">
    <location>
        <begin position="51"/>
        <end position="164"/>
    </location>
</feature>
<dbReference type="CDD" id="cd02440">
    <property type="entry name" value="AdoMet_MTases"/>
    <property type="match status" value="1"/>
</dbReference>
<dbReference type="Pfam" id="PF13847">
    <property type="entry name" value="Methyltransf_31"/>
    <property type="match status" value="1"/>
</dbReference>
<evidence type="ECO:0000256" key="1">
    <source>
        <dbReference type="SAM" id="SignalP"/>
    </source>
</evidence>
<feature type="signal peptide" evidence="1">
    <location>
        <begin position="1"/>
        <end position="25"/>
    </location>
</feature>
<name>A0AB34JIH5_PRYPA</name>
<dbReference type="InterPro" id="IPR025714">
    <property type="entry name" value="Methyltranfer_dom"/>
</dbReference>
<comment type="caution">
    <text evidence="3">The sequence shown here is derived from an EMBL/GenBank/DDBJ whole genome shotgun (WGS) entry which is preliminary data.</text>
</comment>
<protein>
    <recommendedName>
        <fullName evidence="2">Methyltransferase domain-containing protein</fullName>
    </recommendedName>
</protein>
<dbReference type="SUPFAM" id="SSF53335">
    <property type="entry name" value="S-adenosyl-L-methionine-dependent methyltransferases"/>
    <property type="match status" value="1"/>
</dbReference>
<proteinExistence type="predicted"/>
<gene>
    <name evidence="3" type="ORF">AB1Y20_021039</name>
</gene>
<evidence type="ECO:0000313" key="3">
    <source>
        <dbReference type="EMBL" id="KAL1521373.1"/>
    </source>
</evidence>
<sequence>MLLQCGLGLLCIALVVRLLMKCFMAEVYDGVIIRMTARWYKAVLTRLGHKQRLLDIGIGTATALARNAHHVLEKQLTVVGIDYEEAYVRKAAQVVRDAGLNEAVVLHCKSIYDPQLPMLFSGAAKFDAVYFSGSLTLMPDPGAALRAAASMLNDKGLIYVTQTFQNQPSPITAMVKPLLRALTTIDFGVVTYKADMDAIIESSGLSLLEDSPIPGSINTTAQTARMYVLEFRSDQRRC</sequence>